<dbReference type="SUPFAM" id="SSF53335">
    <property type="entry name" value="S-adenosyl-L-methionine-dependent methyltransferases"/>
    <property type="match status" value="1"/>
</dbReference>
<dbReference type="InterPro" id="IPR011610">
    <property type="entry name" value="SAM_mthyl_Trfase_ML2640-like"/>
</dbReference>
<dbReference type="EC" id="2.1.1.-" evidence="6"/>
<evidence type="ECO:0000313" key="7">
    <source>
        <dbReference type="EMBL" id="QIG42150.1"/>
    </source>
</evidence>
<proteinExistence type="inferred from homology"/>
<dbReference type="AlphaFoldDB" id="A0A6G6WAT6"/>
<evidence type="ECO:0000256" key="3">
    <source>
        <dbReference type="ARBA" id="ARBA00022603"/>
    </source>
</evidence>
<reference evidence="7 8" key="1">
    <citation type="submission" date="2020-02" db="EMBL/GenBank/DDBJ databases">
        <title>Full genome sequence of Nocardioides sp. R-3366.</title>
        <authorList>
            <person name="Im W.-T."/>
        </authorList>
    </citation>
    <scope>NUCLEOTIDE SEQUENCE [LARGE SCALE GENOMIC DNA]</scope>
    <source>
        <strain evidence="7 8">R-3366</strain>
    </source>
</reference>
<dbReference type="Gene3D" id="3.40.50.150">
    <property type="entry name" value="Vaccinia Virus protein VP39"/>
    <property type="match status" value="1"/>
</dbReference>
<accession>A0A6G6WAT6</accession>
<dbReference type="GO" id="GO:0008168">
    <property type="term" value="F:methyltransferase activity"/>
    <property type="evidence" value="ECO:0007669"/>
    <property type="project" value="UniProtKB-UniRule"/>
</dbReference>
<dbReference type="GO" id="GO:0032259">
    <property type="term" value="P:methylation"/>
    <property type="evidence" value="ECO:0007669"/>
    <property type="project" value="UniProtKB-KW"/>
</dbReference>
<keyword evidence="3 6" id="KW-0489">Methyltransferase</keyword>
<dbReference type="PANTHER" id="PTHR43619">
    <property type="entry name" value="S-ADENOSYL-L-METHIONINE-DEPENDENT METHYLTRANSFERASE YKTD-RELATED"/>
    <property type="match status" value="1"/>
</dbReference>
<dbReference type="Proteomes" id="UP000502996">
    <property type="component" value="Chromosome"/>
</dbReference>
<evidence type="ECO:0000256" key="5">
    <source>
        <dbReference type="ARBA" id="ARBA00022691"/>
    </source>
</evidence>
<dbReference type="InterPro" id="IPR007213">
    <property type="entry name" value="Ppm1/Ppm2/Tcmp"/>
</dbReference>
<comment type="similarity">
    <text evidence="2 6">Belongs to the UPF0677 family.</text>
</comment>
<dbReference type="EMBL" id="CP049257">
    <property type="protein sequence ID" value="QIG42150.1"/>
    <property type="molecule type" value="Genomic_DNA"/>
</dbReference>
<dbReference type="KEGG" id="nano:G5V58_04640"/>
<evidence type="ECO:0000256" key="6">
    <source>
        <dbReference type="RuleBase" id="RU362030"/>
    </source>
</evidence>
<keyword evidence="5 6" id="KW-0949">S-adenosyl-L-methionine</keyword>
<evidence type="ECO:0000256" key="1">
    <source>
        <dbReference type="ARBA" id="ARBA00003907"/>
    </source>
</evidence>
<name>A0A6G6WAT6_9ACTN</name>
<dbReference type="InterPro" id="IPR029063">
    <property type="entry name" value="SAM-dependent_MTases_sf"/>
</dbReference>
<evidence type="ECO:0000256" key="4">
    <source>
        <dbReference type="ARBA" id="ARBA00022679"/>
    </source>
</evidence>
<evidence type="ECO:0000313" key="8">
    <source>
        <dbReference type="Proteomes" id="UP000502996"/>
    </source>
</evidence>
<keyword evidence="8" id="KW-1185">Reference proteome</keyword>
<protein>
    <recommendedName>
        <fullName evidence="6">S-adenosyl-L-methionine-dependent methyltransferase</fullName>
        <ecNumber evidence="6">2.1.1.-</ecNumber>
    </recommendedName>
</protein>
<dbReference type="PANTHER" id="PTHR43619:SF2">
    <property type="entry name" value="S-ADENOSYL-L-METHIONINE-DEPENDENT METHYLTRANSFERASES SUPERFAMILY PROTEIN"/>
    <property type="match status" value="1"/>
</dbReference>
<gene>
    <name evidence="7" type="ORF">G5V58_04640</name>
</gene>
<dbReference type="Pfam" id="PF04072">
    <property type="entry name" value="LCM"/>
    <property type="match status" value="1"/>
</dbReference>
<organism evidence="7 8">
    <name type="scientific">Nocardioides anomalus</name>
    <dbReference type="NCBI Taxonomy" id="2712223"/>
    <lineage>
        <taxon>Bacteria</taxon>
        <taxon>Bacillati</taxon>
        <taxon>Actinomycetota</taxon>
        <taxon>Actinomycetes</taxon>
        <taxon>Propionibacteriales</taxon>
        <taxon>Nocardioidaceae</taxon>
        <taxon>Nocardioides</taxon>
    </lineage>
</organism>
<evidence type="ECO:0000256" key="2">
    <source>
        <dbReference type="ARBA" id="ARBA00008138"/>
    </source>
</evidence>
<keyword evidence="4 7" id="KW-0808">Transferase</keyword>
<comment type="function">
    <text evidence="1 6">Exhibits S-adenosyl-L-methionine-dependent methyltransferase activity.</text>
</comment>
<dbReference type="RefSeq" id="WP_165229177.1">
    <property type="nucleotide sequence ID" value="NZ_CP049257.1"/>
</dbReference>
<dbReference type="NCBIfam" id="TIGR00027">
    <property type="entry name" value="mthyl_TIGR00027"/>
    <property type="match status" value="1"/>
</dbReference>
<sequence>MREGEPSRTAWGAAVHRAVHPLLDDPVLFDDPLALPLLGVDRETLLADAPPRSRLRVFVALRHRFADQTLAAAYERGTRQCVVLGAGLDTIAYRNPHEDLRVFEVDFPATQAWKRERLDEAGIDPVATYVGVDFERDSLLERLRAGGFDVGAPAVFVWLGVVPYLTREAVRATLSAVATVPGAEVVLDHPGTDRDAAGEERLRRLAERVAAVGEELTPAWAPGEMTALLREVGFTDVDELPLPPGSGAHIVRARRPA</sequence>